<dbReference type="RefSeq" id="WP_229717795.1">
    <property type="nucleotide sequence ID" value="NZ_BMCJ01000001.1"/>
</dbReference>
<organism evidence="1 2">
    <name type="scientific">Thalassobacillus devorans</name>
    <dbReference type="NCBI Taxonomy" id="279813"/>
    <lineage>
        <taxon>Bacteria</taxon>
        <taxon>Bacillati</taxon>
        <taxon>Bacillota</taxon>
        <taxon>Bacilli</taxon>
        <taxon>Bacillales</taxon>
        <taxon>Bacillaceae</taxon>
        <taxon>Thalassobacillus</taxon>
    </lineage>
</organism>
<gene>
    <name evidence="1" type="ORF">GCM10007216_03310</name>
</gene>
<dbReference type="EMBL" id="BMCJ01000001">
    <property type="protein sequence ID" value="GGC76084.1"/>
    <property type="molecule type" value="Genomic_DNA"/>
</dbReference>
<evidence type="ECO:0000313" key="1">
    <source>
        <dbReference type="EMBL" id="GGC76084.1"/>
    </source>
</evidence>
<proteinExistence type="predicted"/>
<name>A0ABQ1NG26_9BACI</name>
<sequence length="155" mass="17600">MMTKQISGFEDMNTILANERKIGGVIESDYLRLSTGEEYNNIVITKVELLGSALCSIGCVTEEGQLLIVNAKEVSIIHQPKHKKIHELSNQSYKHTKMQEKLKYLKRLIALNEGSYNPFFREEALLVIKDIGLKNVKKEIDVSAVYPDEKIYTIA</sequence>
<accession>A0ABQ1NG26</accession>
<evidence type="ECO:0000313" key="2">
    <source>
        <dbReference type="Proteomes" id="UP000619534"/>
    </source>
</evidence>
<dbReference type="Proteomes" id="UP000619534">
    <property type="component" value="Unassembled WGS sequence"/>
</dbReference>
<protein>
    <submittedName>
        <fullName evidence="1">Uncharacterized protein</fullName>
    </submittedName>
</protein>
<reference evidence="2" key="1">
    <citation type="journal article" date="2019" name="Int. J. Syst. Evol. Microbiol.">
        <title>The Global Catalogue of Microorganisms (GCM) 10K type strain sequencing project: providing services to taxonomists for standard genome sequencing and annotation.</title>
        <authorList>
            <consortium name="The Broad Institute Genomics Platform"/>
            <consortium name="The Broad Institute Genome Sequencing Center for Infectious Disease"/>
            <person name="Wu L."/>
            <person name="Ma J."/>
        </authorList>
    </citation>
    <scope>NUCLEOTIDE SEQUENCE [LARGE SCALE GENOMIC DNA]</scope>
    <source>
        <strain evidence="2">CCM 7282</strain>
    </source>
</reference>
<keyword evidence="2" id="KW-1185">Reference proteome</keyword>
<comment type="caution">
    <text evidence="1">The sequence shown here is derived from an EMBL/GenBank/DDBJ whole genome shotgun (WGS) entry which is preliminary data.</text>
</comment>